<keyword evidence="11" id="KW-0378">Hydrolase</keyword>
<comment type="catalytic activity">
    <reaction evidence="7 8">
        <text>L-threonylcarbamoyladenylate + adenosine(37) in tRNA = N(6)-L-threonylcarbamoyladenosine(37) in tRNA + AMP + H(+)</text>
        <dbReference type="Rhea" id="RHEA:37059"/>
        <dbReference type="Rhea" id="RHEA-COMP:10162"/>
        <dbReference type="Rhea" id="RHEA-COMP:10163"/>
        <dbReference type="ChEBI" id="CHEBI:15378"/>
        <dbReference type="ChEBI" id="CHEBI:73682"/>
        <dbReference type="ChEBI" id="CHEBI:74411"/>
        <dbReference type="ChEBI" id="CHEBI:74418"/>
        <dbReference type="ChEBI" id="CHEBI:456215"/>
        <dbReference type="EC" id="2.3.1.234"/>
    </reaction>
</comment>
<dbReference type="PANTHER" id="PTHR11735">
    <property type="entry name" value="TRNA N6-ADENOSINE THREONYLCARBAMOYLTRANSFERASE"/>
    <property type="match status" value="1"/>
</dbReference>
<feature type="binding site" evidence="8">
    <location>
        <position position="167"/>
    </location>
    <ligand>
        <name>substrate</name>
    </ligand>
</feature>
<keyword evidence="3 8" id="KW-0819">tRNA processing</keyword>
<evidence type="ECO:0000256" key="3">
    <source>
        <dbReference type="ARBA" id="ARBA00022694"/>
    </source>
</evidence>
<comment type="cofactor">
    <cofactor evidence="8">
        <name>Fe(2+)</name>
        <dbReference type="ChEBI" id="CHEBI:29033"/>
    </cofactor>
    <text evidence="8">Binds 1 Fe(2+) ion per subunit.</text>
</comment>
<feature type="binding site" evidence="8">
    <location>
        <position position="180"/>
    </location>
    <ligand>
        <name>substrate</name>
    </ligand>
</feature>
<dbReference type="GO" id="GO:0005737">
    <property type="term" value="C:cytoplasm"/>
    <property type="evidence" value="ECO:0007669"/>
    <property type="project" value="UniProtKB-SubCell"/>
</dbReference>
<reference evidence="10 12" key="1">
    <citation type="submission" date="2017-07" db="EMBL/GenBank/DDBJ databases">
        <title>Virulence factors identified in Actinobacillus seminis.</title>
        <authorList>
            <person name="Negrete-Abascal E."/>
            <person name="Vaca-Pacheco S."/>
            <person name="Montes-Garcia F."/>
            <person name="Leyto-Gil A.M."/>
            <person name="Fragoso-Garcia E."/>
            <person name="Carvente-Garcia R."/>
            <person name="Perez-Agueros S."/>
            <person name="Castelan-Sanchez H.G."/>
            <person name="Garcia-Molina A."/>
            <person name="Villamar T.E."/>
            <person name="Vazquez-Cruz C."/>
        </authorList>
    </citation>
    <scope>NUCLEOTIDE SEQUENCE [LARGE SCALE GENOMIC DNA]</scope>
    <source>
        <strain evidence="10 12">ATCC 15768</strain>
    </source>
</reference>
<dbReference type="EMBL" id="UFSB01000001">
    <property type="protein sequence ID" value="SUU38141.1"/>
    <property type="molecule type" value="Genomic_DNA"/>
</dbReference>
<evidence type="ECO:0000256" key="4">
    <source>
        <dbReference type="ARBA" id="ARBA00022723"/>
    </source>
</evidence>
<feature type="binding site" evidence="8">
    <location>
        <position position="305"/>
    </location>
    <ligand>
        <name>Fe cation</name>
        <dbReference type="ChEBI" id="CHEBI:24875"/>
    </ligand>
</feature>
<evidence type="ECO:0000313" key="10">
    <source>
        <dbReference type="EMBL" id="OZN24586.1"/>
    </source>
</evidence>
<dbReference type="EC" id="2.3.1.234" evidence="8"/>
<dbReference type="GO" id="GO:0008233">
    <property type="term" value="F:peptidase activity"/>
    <property type="evidence" value="ECO:0007669"/>
    <property type="project" value="UniProtKB-KW"/>
</dbReference>
<evidence type="ECO:0000256" key="1">
    <source>
        <dbReference type="ARBA" id="ARBA00022490"/>
    </source>
</evidence>
<evidence type="ECO:0000313" key="13">
    <source>
        <dbReference type="Proteomes" id="UP000254507"/>
    </source>
</evidence>
<organism evidence="11 13">
    <name type="scientific">Actinobacillus seminis</name>
    <dbReference type="NCBI Taxonomy" id="722"/>
    <lineage>
        <taxon>Bacteria</taxon>
        <taxon>Pseudomonadati</taxon>
        <taxon>Pseudomonadota</taxon>
        <taxon>Gammaproteobacteria</taxon>
        <taxon>Pasteurellales</taxon>
        <taxon>Pasteurellaceae</taxon>
        <taxon>Actinobacillus</taxon>
    </lineage>
</organism>
<evidence type="ECO:0000256" key="5">
    <source>
        <dbReference type="ARBA" id="ARBA00023004"/>
    </source>
</evidence>
<dbReference type="PANTHER" id="PTHR11735:SF6">
    <property type="entry name" value="TRNA N6-ADENOSINE THREONYLCARBAMOYLTRANSFERASE, MITOCHONDRIAL"/>
    <property type="match status" value="1"/>
</dbReference>
<feature type="binding site" evidence="8">
    <location>
        <position position="111"/>
    </location>
    <ligand>
        <name>Fe cation</name>
        <dbReference type="ChEBI" id="CHEBI:24875"/>
    </ligand>
</feature>
<dbReference type="FunCoup" id="A0A263HDH9">
    <property type="interactions" value="497"/>
</dbReference>
<dbReference type="HAMAP" id="MF_01445">
    <property type="entry name" value="TsaD"/>
    <property type="match status" value="1"/>
</dbReference>
<dbReference type="Proteomes" id="UP000215738">
    <property type="component" value="Unassembled WGS sequence"/>
</dbReference>
<dbReference type="GO" id="GO:0061711">
    <property type="term" value="F:tRNA N(6)-L-threonylcarbamoyladenine synthase activity"/>
    <property type="evidence" value="ECO:0007669"/>
    <property type="project" value="UniProtKB-EC"/>
</dbReference>
<dbReference type="PRINTS" id="PR00789">
    <property type="entry name" value="OSIALOPTASE"/>
</dbReference>
<feature type="binding site" evidence="8">
    <location>
        <position position="115"/>
    </location>
    <ligand>
        <name>Fe cation</name>
        <dbReference type="ChEBI" id="CHEBI:24875"/>
    </ligand>
</feature>
<feature type="binding site" evidence="8">
    <location>
        <begin position="134"/>
        <end position="138"/>
    </location>
    <ligand>
        <name>substrate</name>
    </ligand>
</feature>
<keyword evidence="6 8" id="KW-0012">Acyltransferase</keyword>
<comment type="subcellular location">
    <subcellularLocation>
        <location evidence="8">Cytoplasm</location>
    </subcellularLocation>
</comment>
<dbReference type="InterPro" id="IPR022450">
    <property type="entry name" value="TsaD"/>
</dbReference>
<dbReference type="InterPro" id="IPR017860">
    <property type="entry name" value="Peptidase_M22_CS"/>
</dbReference>
<dbReference type="GO" id="GO:0006508">
    <property type="term" value="P:proteolysis"/>
    <property type="evidence" value="ECO:0007669"/>
    <property type="project" value="UniProtKB-KW"/>
</dbReference>
<dbReference type="SUPFAM" id="SSF53067">
    <property type="entry name" value="Actin-like ATPase domain"/>
    <property type="match status" value="2"/>
</dbReference>
<dbReference type="GO" id="GO:0002949">
    <property type="term" value="P:tRNA threonylcarbamoyladenosine modification"/>
    <property type="evidence" value="ECO:0007669"/>
    <property type="project" value="UniProtKB-UniRule"/>
</dbReference>
<sequence>MRILGIETSCDETGVAIYDEDRGLIANQLYTQISLHADYGGVVPELASRDHIRKTAPLIQAALQEANLTAQEIDGIAYTCGPGLVGALLVGSTIARSLAYAWNVPAVGVHHMEGHLLAPMLEKNAPHFPFIALLVSGGHTQLVRVDAVGQYQVLGESIDDAAGEAFDKTAKLLGLDYPGGAALSRLAEKGNPNRFQFPRPMTDRPGLDFSFSGLKTFAANTIAQTLKQEGELSEQSKADIAHAFQQAVVETLAIKCRRALKETGFKRLVIAGGVSANKKLRQSLAKLMQQLGGEVFYPQPQFCTDNGAMIAYTGFLRLKQGERTPLEIDVKPRWIMTDLLPLKSA</sequence>
<evidence type="ECO:0000313" key="11">
    <source>
        <dbReference type="EMBL" id="SUU38141.1"/>
    </source>
</evidence>
<evidence type="ECO:0000256" key="7">
    <source>
        <dbReference type="ARBA" id="ARBA00048117"/>
    </source>
</evidence>
<keyword evidence="12" id="KW-1185">Reference proteome</keyword>
<dbReference type="FunFam" id="3.30.420.40:FF:000031">
    <property type="entry name" value="tRNA N6-adenosine threonylcarbamoyltransferase"/>
    <property type="match status" value="1"/>
</dbReference>
<dbReference type="OrthoDB" id="9806197at2"/>
<dbReference type="InterPro" id="IPR000905">
    <property type="entry name" value="Gcp-like_dom"/>
</dbReference>
<reference evidence="11 13" key="2">
    <citation type="submission" date="2018-06" db="EMBL/GenBank/DDBJ databases">
        <authorList>
            <consortium name="Pathogen Informatics"/>
            <person name="Doyle S."/>
        </authorList>
    </citation>
    <scope>NUCLEOTIDE SEQUENCE [LARGE SCALE GENOMIC DNA]</scope>
    <source>
        <strain evidence="11 13">NCTC10851</strain>
    </source>
</reference>
<dbReference type="InterPro" id="IPR043129">
    <property type="entry name" value="ATPase_NBD"/>
</dbReference>
<evidence type="ECO:0000256" key="2">
    <source>
        <dbReference type="ARBA" id="ARBA00022679"/>
    </source>
</evidence>
<keyword evidence="1 8" id="KW-0963">Cytoplasm</keyword>
<keyword evidence="2 8" id="KW-0808">Transferase</keyword>
<dbReference type="InterPro" id="IPR017861">
    <property type="entry name" value="KAE1/TsaD"/>
</dbReference>
<dbReference type="InParanoid" id="A0A263HDH9"/>
<evidence type="ECO:0000256" key="6">
    <source>
        <dbReference type="ARBA" id="ARBA00023315"/>
    </source>
</evidence>
<comment type="function">
    <text evidence="8">Required for the formation of a threonylcarbamoyl group on adenosine at position 37 (t(6)A37) in tRNAs that read codons beginning with adenine. Is involved in the transfer of the threonylcarbamoyl moiety of threonylcarbamoyl-AMP (TC-AMP) to the N6 group of A37, together with TsaE and TsaB. TsaD likely plays a direct catalytic role in this reaction.</text>
</comment>
<accession>A0A263HDH9</accession>
<feature type="domain" description="Gcp-like" evidence="9">
    <location>
        <begin position="24"/>
        <end position="312"/>
    </location>
</feature>
<keyword evidence="11" id="KW-0645">Protease</keyword>
<dbReference type="PROSITE" id="PS01016">
    <property type="entry name" value="GLYCOPROTEASE"/>
    <property type="match status" value="1"/>
</dbReference>
<evidence type="ECO:0000256" key="8">
    <source>
        <dbReference type="HAMAP-Rule" id="MF_01445"/>
    </source>
</evidence>
<dbReference type="NCBIfam" id="TIGR00329">
    <property type="entry name" value="gcp_kae1"/>
    <property type="match status" value="1"/>
</dbReference>
<keyword evidence="4 8" id="KW-0479">Metal-binding</keyword>
<comment type="caution">
    <text evidence="8">Lacks conserved residue(s) required for the propagation of feature annotation.</text>
</comment>
<dbReference type="FunFam" id="3.30.420.40:FF:000012">
    <property type="entry name" value="tRNA N6-adenosine threonylcarbamoyltransferase"/>
    <property type="match status" value="1"/>
</dbReference>
<name>A0A263HDH9_9PAST</name>
<gene>
    <name evidence="11" type="primary">gcp</name>
    <name evidence="8 10" type="synonym">tsaD</name>
    <name evidence="10" type="ORF">CFY87_07665</name>
    <name evidence="11" type="ORF">NCTC10851_01942</name>
</gene>
<keyword evidence="5 8" id="KW-0408">Iron</keyword>
<dbReference type="CDD" id="cd24133">
    <property type="entry name" value="ASKHA_NBD_TsaD_bac"/>
    <property type="match status" value="1"/>
</dbReference>
<dbReference type="Gene3D" id="3.30.420.40">
    <property type="match status" value="2"/>
</dbReference>
<dbReference type="Proteomes" id="UP000254507">
    <property type="component" value="Unassembled WGS sequence"/>
</dbReference>
<dbReference type="Pfam" id="PF00814">
    <property type="entry name" value="TsaD"/>
    <property type="match status" value="1"/>
</dbReference>
<proteinExistence type="inferred from homology"/>
<dbReference type="AlphaFoldDB" id="A0A263HDH9"/>
<dbReference type="NCBIfam" id="TIGR03723">
    <property type="entry name" value="T6A_TsaD_YgjD"/>
    <property type="match status" value="1"/>
</dbReference>
<dbReference type="EMBL" id="NLFK01000007">
    <property type="protein sequence ID" value="OZN24586.1"/>
    <property type="molecule type" value="Genomic_DNA"/>
</dbReference>
<dbReference type="GO" id="GO:0005506">
    <property type="term" value="F:iron ion binding"/>
    <property type="evidence" value="ECO:0007669"/>
    <property type="project" value="UniProtKB-UniRule"/>
</dbReference>
<comment type="similarity">
    <text evidence="8">Belongs to the KAE1 / TsaD family.</text>
</comment>
<dbReference type="RefSeq" id="WP_094946625.1">
    <property type="nucleotide sequence ID" value="NZ_NLFK01000007.1"/>
</dbReference>
<feature type="binding site" evidence="8">
    <location>
        <position position="277"/>
    </location>
    <ligand>
        <name>substrate</name>
    </ligand>
</feature>
<evidence type="ECO:0000313" key="12">
    <source>
        <dbReference type="Proteomes" id="UP000215738"/>
    </source>
</evidence>
<protein>
    <recommendedName>
        <fullName evidence="8">tRNA N6-adenosine threonylcarbamoyltransferase</fullName>
        <ecNumber evidence="8">2.3.1.234</ecNumber>
    </recommendedName>
    <alternativeName>
        <fullName evidence="8">N6-L-threonylcarbamoyladenine synthase</fullName>
        <shortName evidence="8">t(6)A synthase</shortName>
    </alternativeName>
    <alternativeName>
        <fullName evidence="8">t(6)A37 threonylcarbamoyladenosine biosynthesis protein TsaD</fullName>
    </alternativeName>
    <alternativeName>
        <fullName evidence="8">tRNA threonylcarbamoyladenosine biosynthesis protein TsaD</fullName>
    </alternativeName>
</protein>
<evidence type="ECO:0000259" key="9">
    <source>
        <dbReference type="Pfam" id="PF00814"/>
    </source>
</evidence>